<reference evidence="6" key="1">
    <citation type="submission" date="2017-02" db="EMBL/GenBank/DDBJ databases">
        <authorList>
            <person name="Varghese N."/>
            <person name="Submissions S."/>
        </authorList>
    </citation>
    <scope>NUCLEOTIDE SEQUENCE [LARGE SCALE GENOMIC DNA]</scope>
    <source>
        <strain evidence="6">M1</strain>
    </source>
</reference>
<dbReference type="AlphaFoldDB" id="A0A1T5J4I5"/>
<dbReference type="Pfam" id="PF25601">
    <property type="entry name" value="AAA_lid_14"/>
    <property type="match status" value="1"/>
</dbReference>
<dbReference type="Gene3D" id="3.40.50.300">
    <property type="entry name" value="P-loop containing nucleotide triphosphate hydrolases"/>
    <property type="match status" value="1"/>
</dbReference>
<feature type="domain" description="Sigma-54 factor interaction" evidence="4">
    <location>
        <begin position="332"/>
        <end position="558"/>
    </location>
</feature>
<dbReference type="STRING" id="36842.SAMN02194393_00900"/>
<evidence type="ECO:0000259" key="4">
    <source>
        <dbReference type="PROSITE" id="PS50045"/>
    </source>
</evidence>
<dbReference type="Gene3D" id="1.10.10.10">
    <property type="entry name" value="Winged helix-like DNA-binding domain superfamily/Winged helix DNA-binding domain"/>
    <property type="match status" value="1"/>
</dbReference>
<dbReference type="Pfam" id="PF00158">
    <property type="entry name" value="Sigma54_activat"/>
    <property type="match status" value="1"/>
</dbReference>
<keyword evidence="2" id="KW-0067">ATP-binding</keyword>
<keyword evidence="1" id="KW-0547">Nucleotide-binding</keyword>
<dbReference type="Gene3D" id="1.10.8.60">
    <property type="match status" value="1"/>
</dbReference>
<dbReference type="Proteomes" id="UP000190285">
    <property type="component" value="Unassembled WGS sequence"/>
</dbReference>
<evidence type="ECO:0000256" key="3">
    <source>
        <dbReference type="ARBA" id="ARBA00023125"/>
    </source>
</evidence>
<dbReference type="PROSITE" id="PS00676">
    <property type="entry name" value="SIGMA54_INTERACT_2"/>
    <property type="match status" value="1"/>
</dbReference>
<dbReference type="InterPro" id="IPR002078">
    <property type="entry name" value="Sigma_54_int"/>
</dbReference>
<dbReference type="FunFam" id="3.40.50.300:FF:000006">
    <property type="entry name" value="DNA-binding transcriptional regulator NtrC"/>
    <property type="match status" value="1"/>
</dbReference>
<evidence type="ECO:0000256" key="2">
    <source>
        <dbReference type="ARBA" id="ARBA00022840"/>
    </source>
</evidence>
<dbReference type="PANTHER" id="PTHR32071:SF57">
    <property type="entry name" value="C4-DICARBOXYLATE TRANSPORT TRANSCRIPTIONAL REGULATORY PROTEIN DCTD"/>
    <property type="match status" value="1"/>
</dbReference>
<dbReference type="InterPro" id="IPR025943">
    <property type="entry name" value="Sigma_54_int_dom_ATP-bd_2"/>
</dbReference>
<organism evidence="5 6">
    <name type="scientific">Maledivibacter halophilus</name>
    <dbReference type="NCBI Taxonomy" id="36842"/>
    <lineage>
        <taxon>Bacteria</taxon>
        <taxon>Bacillati</taxon>
        <taxon>Bacillota</taxon>
        <taxon>Clostridia</taxon>
        <taxon>Peptostreptococcales</taxon>
        <taxon>Caminicellaceae</taxon>
        <taxon>Maledivibacter</taxon>
    </lineage>
</organism>
<dbReference type="InterPro" id="IPR036388">
    <property type="entry name" value="WH-like_DNA-bd_sf"/>
</dbReference>
<dbReference type="InterPro" id="IPR036390">
    <property type="entry name" value="WH_DNA-bd_sf"/>
</dbReference>
<dbReference type="InterPro" id="IPR027417">
    <property type="entry name" value="P-loop_NTPase"/>
</dbReference>
<keyword evidence="6" id="KW-1185">Reference proteome</keyword>
<dbReference type="GO" id="GO:0003677">
    <property type="term" value="F:DNA binding"/>
    <property type="evidence" value="ECO:0007669"/>
    <property type="project" value="UniProtKB-KW"/>
</dbReference>
<dbReference type="InterPro" id="IPR025662">
    <property type="entry name" value="Sigma_54_int_dom_ATP-bd_1"/>
</dbReference>
<dbReference type="GO" id="GO:0005524">
    <property type="term" value="F:ATP binding"/>
    <property type="evidence" value="ECO:0007669"/>
    <property type="project" value="UniProtKB-KW"/>
</dbReference>
<keyword evidence="3 5" id="KW-0238">DNA-binding</keyword>
<evidence type="ECO:0000313" key="6">
    <source>
        <dbReference type="Proteomes" id="UP000190285"/>
    </source>
</evidence>
<protein>
    <submittedName>
        <fullName evidence="5">Transcriptional regulator containing PAS, AAA-type ATPase, and DNA-binding Fis domains</fullName>
    </submittedName>
</protein>
<dbReference type="RefSeq" id="WP_170917273.1">
    <property type="nucleotide sequence ID" value="NZ_FUZT01000002.1"/>
</dbReference>
<proteinExistence type="predicted"/>
<dbReference type="GO" id="GO:0006355">
    <property type="term" value="P:regulation of DNA-templated transcription"/>
    <property type="evidence" value="ECO:0007669"/>
    <property type="project" value="InterPro"/>
</dbReference>
<dbReference type="CDD" id="cd00009">
    <property type="entry name" value="AAA"/>
    <property type="match status" value="1"/>
</dbReference>
<dbReference type="PROSITE" id="PS00675">
    <property type="entry name" value="SIGMA54_INTERACT_1"/>
    <property type="match status" value="1"/>
</dbReference>
<name>A0A1T5J4I5_9FIRM</name>
<dbReference type="SMART" id="SM00382">
    <property type="entry name" value="AAA"/>
    <property type="match status" value="1"/>
</dbReference>
<dbReference type="SUPFAM" id="SSF52540">
    <property type="entry name" value="P-loop containing nucleoside triphosphate hydrolases"/>
    <property type="match status" value="1"/>
</dbReference>
<dbReference type="PROSITE" id="PS50045">
    <property type="entry name" value="SIGMA54_INTERACT_4"/>
    <property type="match status" value="1"/>
</dbReference>
<dbReference type="InterPro" id="IPR058031">
    <property type="entry name" value="AAA_lid_NorR"/>
</dbReference>
<evidence type="ECO:0000256" key="1">
    <source>
        <dbReference type="ARBA" id="ARBA00022741"/>
    </source>
</evidence>
<dbReference type="EMBL" id="FUZT01000002">
    <property type="protein sequence ID" value="SKC46108.1"/>
    <property type="molecule type" value="Genomic_DNA"/>
</dbReference>
<sequence>MKKIIIAAIAREPLFEYKSQLKDFFGDSIYIEDYSLEQPDKKIDGDLVIVLTPTLKAIAYNVLKNGKTPVICIQTVPTKKQVEIINNIPDNSKVLIISAFRFYAKEIIEVLNRLSKESLNFIPYYLDIRDKTIENIDLSVYVGDESLRPSFAKNYINIGWKKIHPQSFKEIINILFPKNSNFIRKLNTYEKSVANIEFSELVAIKLKNESRIEVSGIIDCMKEGVIILDEMDRIVDYNNLISKYFNIEKYVYENYSIYEIPYLKDIADSLKSINNNIEIDYYFKDINKAFKISKEILRFQSIGFRKIIRVNYNEFNKRRPENNKPKYKFEDIHYKSKEMGECVDIAKKISKIDSPILIVGETGTGKELLSHAIHNHSHRKKNLFFAVNCTAFQDSLLESELFGYEPGSFTGALSTGKKGIFEIANGGTVFLDEIGDAPMNIQSKLLRVLQEKEIRRIGGNESIPINVRIVSATNKNLKEYMDRGMFRKDLYYRLNTYILNIPPLRERREDIRLLIMYYLNNLGYKYKVIDNNLVRYMMNLPWEGNIRELKNCVDYLGYMSGSRITIDDLPKQYKNDNGNNINSDLKVNNDKRVFYGLSEKEEHICKFIVRALRKENMGRRKIYDLALEKGIQTTEHKIRKMMKLLEDDGYVLIKRGRKGCILTDKGIRLYERIIL</sequence>
<gene>
    <name evidence="5" type="ORF">SAMN02194393_00900</name>
</gene>
<dbReference type="SUPFAM" id="SSF46785">
    <property type="entry name" value="Winged helix' DNA-binding domain"/>
    <property type="match status" value="1"/>
</dbReference>
<accession>A0A1T5J4I5</accession>
<dbReference type="PANTHER" id="PTHR32071">
    <property type="entry name" value="TRANSCRIPTIONAL REGULATORY PROTEIN"/>
    <property type="match status" value="1"/>
</dbReference>
<dbReference type="InterPro" id="IPR003593">
    <property type="entry name" value="AAA+_ATPase"/>
</dbReference>
<evidence type="ECO:0000313" key="5">
    <source>
        <dbReference type="EMBL" id="SKC46108.1"/>
    </source>
</evidence>